<reference evidence="2" key="1">
    <citation type="journal article" date="2019" name="Int. J. Syst. Evol. Microbiol.">
        <title>The Global Catalogue of Microorganisms (GCM) 10K type strain sequencing project: providing services to taxonomists for standard genome sequencing and annotation.</title>
        <authorList>
            <consortium name="The Broad Institute Genomics Platform"/>
            <consortium name="The Broad Institute Genome Sequencing Center for Infectious Disease"/>
            <person name="Wu L."/>
            <person name="Ma J."/>
        </authorList>
    </citation>
    <scope>NUCLEOTIDE SEQUENCE [LARGE SCALE GENOMIC DNA]</scope>
    <source>
        <strain evidence="2">JCM 16929</strain>
    </source>
</reference>
<keyword evidence="2" id="KW-1185">Reference proteome</keyword>
<accession>A0ABP7AZB0</accession>
<dbReference type="Proteomes" id="UP001501490">
    <property type="component" value="Unassembled WGS sequence"/>
</dbReference>
<evidence type="ECO:0000313" key="2">
    <source>
        <dbReference type="Proteomes" id="UP001501490"/>
    </source>
</evidence>
<evidence type="ECO:0008006" key="3">
    <source>
        <dbReference type="Google" id="ProtNLM"/>
    </source>
</evidence>
<name>A0ABP7AZB0_9ACTN</name>
<comment type="caution">
    <text evidence="1">The sequence shown here is derived from an EMBL/GenBank/DDBJ whole genome shotgun (WGS) entry which is preliminary data.</text>
</comment>
<evidence type="ECO:0000313" key="1">
    <source>
        <dbReference type="EMBL" id="GAA3643449.1"/>
    </source>
</evidence>
<dbReference type="EMBL" id="BAABAB010000056">
    <property type="protein sequence ID" value="GAA3643449.1"/>
    <property type="molecule type" value="Genomic_DNA"/>
</dbReference>
<sequence>MFESGSFGTKITWTWIATPRAAARWLMPAFARLWTGYANKTLGHLEKILAAKVSPS</sequence>
<protein>
    <recommendedName>
        <fullName evidence="3">Polyketide cyclase / dehydrase and lipid transport</fullName>
    </recommendedName>
</protein>
<organism evidence="1 2">
    <name type="scientific">Microlunatus ginsengisoli</name>
    <dbReference type="NCBI Taxonomy" id="363863"/>
    <lineage>
        <taxon>Bacteria</taxon>
        <taxon>Bacillati</taxon>
        <taxon>Actinomycetota</taxon>
        <taxon>Actinomycetes</taxon>
        <taxon>Propionibacteriales</taxon>
        <taxon>Propionibacteriaceae</taxon>
        <taxon>Microlunatus</taxon>
    </lineage>
</organism>
<proteinExistence type="predicted"/>
<gene>
    <name evidence="1" type="ORF">GCM10022236_52650</name>
</gene>